<gene>
    <name evidence="2" type="ORF">ACFS7Y_02250</name>
</gene>
<keyword evidence="1" id="KW-0732">Signal</keyword>
<feature type="signal peptide" evidence="1">
    <location>
        <begin position="1"/>
        <end position="19"/>
    </location>
</feature>
<sequence length="226" mass="25260">MKKLLPLLLLCLAVASASAQDFKPYFSNNINFGMSYTNGQFRQSNLGSNDNDLDFLGLQFNYIGLVHLSPKVAVGAGTGIRHLVSVGDYWEDWYDYDDFDFIHSYFSVPLYAHAQFRFMDRKVSPFLNTSLGYHFRVGESENNGGSRYNATSEVSSISSGLLGSVQAGVSIHVGRRFNIMAGPYFEYRQATLQRNITDYASSSMMPIVIENDLNLFEAGLKVGFAF</sequence>
<name>A0ABW6B9W1_9SPHI</name>
<evidence type="ECO:0000313" key="2">
    <source>
        <dbReference type="EMBL" id="MFD2966187.1"/>
    </source>
</evidence>
<protein>
    <submittedName>
        <fullName evidence="2">Outer membrane beta-barrel protein</fullName>
    </submittedName>
</protein>
<comment type="caution">
    <text evidence="2">The sequence shown here is derived from an EMBL/GenBank/DDBJ whole genome shotgun (WGS) entry which is preliminary data.</text>
</comment>
<proteinExistence type="predicted"/>
<evidence type="ECO:0000256" key="1">
    <source>
        <dbReference type="SAM" id="SignalP"/>
    </source>
</evidence>
<keyword evidence="3" id="KW-1185">Reference proteome</keyword>
<organism evidence="2 3">
    <name type="scientific">Sphingobacterium bambusae</name>
    <dbReference type="NCBI Taxonomy" id="662858"/>
    <lineage>
        <taxon>Bacteria</taxon>
        <taxon>Pseudomonadati</taxon>
        <taxon>Bacteroidota</taxon>
        <taxon>Sphingobacteriia</taxon>
        <taxon>Sphingobacteriales</taxon>
        <taxon>Sphingobacteriaceae</taxon>
        <taxon>Sphingobacterium</taxon>
    </lineage>
</organism>
<reference evidence="3" key="1">
    <citation type="journal article" date="2019" name="Int. J. Syst. Evol. Microbiol.">
        <title>The Global Catalogue of Microorganisms (GCM) 10K type strain sequencing project: providing services to taxonomists for standard genome sequencing and annotation.</title>
        <authorList>
            <consortium name="The Broad Institute Genomics Platform"/>
            <consortium name="The Broad Institute Genome Sequencing Center for Infectious Disease"/>
            <person name="Wu L."/>
            <person name="Ma J."/>
        </authorList>
    </citation>
    <scope>NUCLEOTIDE SEQUENCE [LARGE SCALE GENOMIC DNA]</scope>
    <source>
        <strain evidence="3">KCTC 22814</strain>
    </source>
</reference>
<evidence type="ECO:0000313" key="3">
    <source>
        <dbReference type="Proteomes" id="UP001597525"/>
    </source>
</evidence>
<dbReference type="Proteomes" id="UP001597525">
    <property type="component" value="Unassembled WGS sequence"/>
</dbReference>
<dbReference type="EMBL" id="JBHUPB010000003">
    <property type="protein sequence ID" value="MFD2966187.1"/>
    <property type="molecule type" value="Genomic_DNA"/>
</dbReference>
<dbReference type="RefSeq" id="WP_320183978.1">
    <property type="nucleotide sequence ID" value="NZ_CP138332.1"/>
</dbReference>
<feature type="chain" id="PRO_5047306197" evidence="1">
    <location>
        <begin position="20"/>
        <end position="226"/>
    </location>
</feature>
<accession>A0ABW6B9W1</accession>